<name>B9SA67_RICCO</name>
<dbReference type="EMBL" id="EQ973901">
    <property type="protein sequence ID" value="EEF39486.1"/>
    <property type="molecule type" value="Genomic_DNA"/>
</dbReference>
<accession>B9SA67</accession>
<dbReference type="PANTHER" id="PTHR33148:SF50">
    <property type="entry name" value="DUF4228 DOMAIN-CONTAINING PROTEIN"/>
    <property type="match status" value="1"/>
</dbReference>
<sequence>MGNCIQVLCNQPAEKSRVIIYNGEEKEFKAFTKVKKITSGCYNGCKIVHHAFPFSPLPPNTKLEPRELYYLMPPLVKTCSSLQVLLKLANQEIFTKQKVKIVLTRRQLESLLNNAKEFKSAGVSVQCLGSFKDGDQKWQPSLTTIQEQIIT</sequence>
<protein>
    <submittedName>
        <fullName evidence="1">Uncharacterized protein</fullName>
    </submittedName>
</protein>
<dbReference type="Pfam" id="PF14009">
    <property type="entry name" value="PADRE"/>
    <property type="match status" value="1"/>
</dbReference>
<evidence type="ECO:0000313" key="1">
    <source>
        <dbReference type="EMBL" id="EEF39486.1"/>
    </source>
</evidence>
<gene>
    <name evidence="1" type="ORF">RCOM_0862440</name>
</gene>
<dbReference type="Proteomes" id="UP000008311">
    <property type="component" value="Unassembled WGS sequence"/>
</dbReference>
<dbReference type="InterPro" id="IPR025322">
    <property type="entry name" value="PADRE_dom"/>
</dbReference>
<organism evidence="1 2">
    <name type="scientific">Ricinus communis</name>
    <name type="common">Castor bean</name>
    <dbReference type="NCBI Taxonomy" id="3988"/>
    <lineage>
        <taxon>Eukaryota</taxon>
        <taxon>Viridiplantae</taxon>
        <taxon>Streptophyta</taxon>
        <taxon>Embryophyta</taxon>
        <taxon>Tracheophyta</taxon>
        <taxon>Spermatophyta</taxon>
        <taxon>Magnoliopsida</taxon>
        <taxon>eudicotyledons</taxon>
        <taxon>Gunneridae</taxon>
        <taxon>Pentapetalae</taxon>
        <taxon>rosids</taxon>
        <taxon>fabids</taxon>
        <taxon>Malpighiales</taxon>
        <taxon>Euphorbiaceae</taxon>
        <taxon>Acalyphoideae</taxon>
        <taxon>Acalypheae</taxon>
        <taxon>Ricinus</taxon>
    </lineage>
</organism>
<keyword evidence="2" id="KW-1185">Reference proteome</keyword>
<dbReference type="PANTHER" id="PTHR33148">
    <property type="entry name" value="PLASTID MOVEMENT IMPAIRED PROTEIN-RELATED"/>
    <property type="match status" value="1"/>
</dbReference>
<reference evidence="2" key="1">
    <citation type="journal article" date="2010" name="Nat. Biotechnol.">
        <title>Draft genome sequence of the oilseed species Ricinus communis.</title>
        <authorList>
            <person name="Chan A.P."/>
            <person name="Crabtree J."/>
            <person name="Zhao Q."/>
            <person name="Lorenzi H."/>
            <person name="Orvis J."/>
            <person name="Puiu D."/>
            <person name="Melake-Berhan A."/>
            <person name="Jones K.M."/>
            <person name="Redman J."/>
            <person name="Chen G."/>
            <person name="Cahoon E.B."/>
            <person name="Gedil M."/>
            <person name="Stanke M."/>
            <person name="Haas B.J."/>
            <person name="Wortman J.R."/>
            <person name="Fraser-Liggett C.M."/>
            <person name="Ravel J."/>
            <person name="Rabinowicz P.D."/>
        </authorList>
    </citation>
    <scope>NUCLEOTIDE SEQUENCE [LARGE SCALE GENOMIC DNA]</scope>
    <source>
        <strain evidence="2">cv. Hale</strain>
    </source>
</reference>
<evidence type="ECO:0000313" key="2">
    <source>
        <dbReference type="Proteomes" id="UP000008311"/>
    </source>
</evidence>
<proteinExistence type="predicted"/>
<dbReference type="eggNOG" id="ENOG502S50J">
    <property type="taxonomic scope" value="Eukaryota"/>
</dbReference>
<dbReference type="AlphaFoldDB" id="B9SA67"/>
<dbReference type="InParanoid" id="B9SA67"/>